<proteinExistence type="predicted"/>
<dbReference type="InterPro" id="IPR002110">
    <property type="entry name" value="Ankyrin_rpt"/>
</dbReference>
<dbReference type="SUPFAM" id="SSF52540">
    <property type="entry name" value="P-loop containing nucleoside triphosphate hydrolases"/>
    <property type="match status" value="1"/>
</dbReference>
<dbReference type="InterPro" id="IPR027417">
    <property type="entry name" value="P-loop_NTPase"/>
</dbReference>
<sequence>LSREKYTVGWIAALSLELAAAKAMLDEIHEECGQSVRAGDSNTYTMGNILGHNCVIACLPAGIYGTTSATRVASDMRASFPSIKFWLMVGIAGGAPTPQADIRLGDVVVSVPSPNAPAVVQYDYGKTIANGKLELTGRQNNPPSILLTAVSKVQANHRLNVNTGISRLIRDMVKNHPGVEDRYSYPGQDQDILFDAEFEHPDGNTTCGKCDKNRVVMRLPRDALYPFIHYGTIASGNQVIKHAKTRKRFSKELKALCFEMEASGLMNEFPSLAIRGICDYSDSHKNKQWQDYAAAAAAAYAKELLLVIPAHEAEISPAKQKELNEKRKCWLDCLGFNQIHERKQMIKPAHTRTCQWLLEHPVYQHWLDSSKYTEHQGFLWVKGKPGTGKSTIMKYAFEKSQKFPKKSGSLTISFFFNARGSKLEKSTIGMYRSLLLQIFLAEPRVQVVLDTVETGHRAEDEDFDWNIVMLQELLVETINLLQDKTLIVFIDALDEGIEDEIREMFDFLAELGETTEPLGSRALYICFASRHYPHITFGKGLELVLEDQEGHSQDLSKYLDSKLSWIKHQTVDSVKQEILEKSSNIFLWVALVVDILRKAFDRGHMGALRQRLKDIPPGLSNLFKDILTRDRDNLEDLFVCLQWILFAKRQLKPLELYFAILSQTEDMIKSAVETPEDPALVKRFILTSSKGFAEITKSRNNPTVQFIHESVKDFLMKEGGLHHLLAEFQLNSLRVGHDLLKYCCYNYIKMGIGQGFVLGGGELPPPKTEEGKALRSEMLINIPFIEYAAGFVLHHSDEAEAEGVAQDTFLSDFPRKHWIFAHNILEKHGIRQYTFHASFLYIFSDNDLPSLIKIKLHEGEPMNGTSLVNMEERYGSPILAAILKGNIRACKAFSLSGGHPRLDDDWKWLMKSQFKKNQTFLSYLAENGHLSAVDVLLFTGRLQPNAIDDDGYSLLHYAIKHKRQDMTSMALDAGADPDLETLTGRRPLTFAAENNDLEISKLLIERGAEINFAQVNGSSSPSTIIGFPISCAFQAGHIDMVRFLIDNGADVNASLYEDWRRHPAHFEIWNGALNRDKNLDKNLEILRAIIKNGADINASNSSGQTHLMMAARYGNLELIRFLLFEGACVNAVDNGGETALLSAMRNKNITYISRARMVKILLSYGADVNAATTEGWTALSLAVCKNNLSDISRAKMVQILLSHGADVNAATTEGWTTLSLAICENNPTDISRARMVQILLSHGADVNAATNEGVTPLHFAAGCGDPTTMQILLQQKDIDIEKRDITGNTALLAAHVLDKRLASSIRLLIQYGANILARDSEG</sequence>
<protein>
    <recommendedName>
        <fullName evidence="4">Nephrocystin 3-like N-terminal domain-containing protein</fullName>
    </recommendedName>
</protein>
<dbReference type="GeneID" id="70240466"/>
<evidence type="ECO:0000259" key="4">
    <source>
        <dbReference type="Pfam" id="PF24883"/>
    </source>
</evidence>
<keyword evidence="1" id="KW-0677">Repeat</keyword>
<evidence type="ECO:0000256" key="3">
    <source>
        <dbReference type="SAM" id="SignalP"/>
    </source>
</evidence>
<dbReference type="InterPro" id="IPR053137">
    <property type="entry name" value="NLR-like"/>
</dbReference>
<dbReference type="Gene3D" id="3.40.50.1580">
    <property type="entry name" value="Nucleoside phosphorylase domain"/>
    <property type="match status" value="1"/>
</dbReference>
<dbReference type="InterPro" id="IPR035994">
    <property type="entry name" value="Nucleoside_phosphorylase_sf"/>
</dbReference>
<feature type="repeat" description="ANK" evidence="2">
    <location>
        <begin position="1252"/>
        <end position="1285"/>
    </location>
</feature>
<keyword evidence="2" id="KW-0040">ANK repeat</keyword>
<feature type="repeat" description="ANK" evidence="2">
    <location>
        <begin position="983"/>
        <end position="1015"/>
    </location>
</feature>
<dbReference type="SUPFAM" id="SSF53167">
    <property type="entry name" value="Purine and uridine phosphorylases"/>
    <property type="match status" value="1"/>
</dbReference>
<organism evidence="5 6">
    <name type="scientific">Talaromyces proteolyticus</name>
    <dbReference type="NCBI Taxonomy" id="1131652"/>
    <lineage>
        <taxon>Eukaryota</taxon>
        <taxon>Fungi</taxon>
        <taxon>Dikarya</taxon>
        <taxon>Ascomycota</taxon>
        <taxon>Pezizomycotina</taxon>
        <taxon>Eurotiomycetes</taxon>
        <taxon>Eurotiomycetidae</taxon>
        <taxon>Eurotiales</taxon>
        <taxon>Trichocomaceae</taxon>
        <taxon>Talaromyces</taxon>
        <taxon>Talaromyces sect. Bacilispori</taxon>
    </lineage>
</organism>
<dbReference type="SMART" id="SM00248">
    <property type="entry name" value="ANK"/>
    <property type="match status" value="11"/>
</dbReference>
<accession>A0AAD4Q1C8</accession>
<feature type="non-terminal residue" evidence="5">
    <location>
        <position position="1"/>
    </location>
</feature>
<dbReference type="InterPro" id="IPR056884">
    <property type="entry name" value="NPHP3-like_N"/>
</dbReference>
<name>A0AAD4Q1C8_9EURO</name>
<dbReference type="Gene3D" id="1.25.40.20">
    <property type="entry name" value="Ankyrin repeat-containing domain"/>
    <property type="match status" value="3"/>
</dbReference>
<feature type="chain" id="PRO_5041950341" description="Nephrocystin 3-like N-terminal domain-containing protein" evidence="3">
    <location>
        <begin position="24"/>
        <end position="1322"/>
    </location>
</feature>
<dbReference type="Gene3D" id="3.40.50.300">
    <property type="entry name" value="P-loop containing nucleotide triphosphate hydrolases"/>
    <property type="match status" value="1"/>
</dbReference>
<dbReference type="EMBL" id="JAJTJA010000005">
    <property type="protein sequence ID" value="KAH8698579.1"/>
    <property type="molecule type" value="Genomic_DNA"/>
</dbReference>
<dbReference type="Pfam" id="PF24883">
    <property type="entry name" value="NPHP3_N"/>
    <property type="match status" value="1"/>
</dbReference>
<dbReference type="GO" id="GO:0003824">
    <property type="term" value="F:catalytic activity"/>
    <property type="evidence" value="ECO:0007669"/>
    <property type="project" value="InterPro"/>
</dbReference>
<keyword evidence="3" id="KW-0732">Signal</keyword>
<reference evidence="5" key="1">
    <citation type="submission" date="2021-12" db="EMBL/GenBank/DDBJ databases">
        <title>Convergent genome expansion in fungi linked to evolution of root-endophyte symbiosis.</title>
        <authorList>
            <consortium name="DOE Joint Genome Institute"/>
            <person name="Ke Y.-H."/>
            <person name="Bonito G."/>
            <person name="Liao H.-L."/>
            <person name="Looney B."/>
            <person name="Rojas-Flechas A."/>
            <person name="Nash J."/>
            <person name="Hameed K."/>
            <person name="Schadt C."/>
            <person name="Martin F."/>
            <person name="Crous P.W."/>
            <person name="Miettinen O."/>
            <person name="Magnuson J.K."/>
            <person name="Labbe J."/>
            <person name="Jacobson D."/>
            <person name="Doktycz M.J."/>
            <person name="Veneault-Fourrey C."/>
            <person name="Kuo A."/>
            <person name="Mondo S."/>
            <person name="Calhoun S."/>
            <person name="Riley R."/>
            <person name="Ohm R."/>
            <person name="LaButti K."/>
            <person name="Andreopoulos B."/>
            <person name="Pangilinan J."/>
            <person name="Nolan M."/>
            <person name="Tritt A."/>
            <person name="Clum A."/>
            <person name="Lipzen A."/>
            <person name="Daum C."/>
            <person name="Barry K."/>
            <person name="Grigoriev I.V."/>
            <person name="Vilgalys R."/>
        </authorList>
    </citation>
    <scope>NUCLEOTIDE SEQUENCE</scope>
    <source>
        <strain evidence="5">PMI_201</strain>
    </source>
</reference>
<evidence type="ECO:0000313" key="5">
    <source>
        <dbReference type="EMBL" id="KAH8698579.1"/>
    </source>
</evidence>
<feature type="non-terminal residue" evidence="5">
    <location>
        <position position="1322"/>
    </location>
</feature>
<dbReference type="PROSITE" id="PS50088">
    <property type="entry name" value="ANK_REPEAT"/>
    <property type="match status" value="8"/>
</dbReference>
<dbReference type="PANTHER" id="PTHR46082:SF11">
    <property type="entry name" value="AAA+ ATPASE DOMAIN-CONTAINING PROTEIN-RELATED"/>
    <property type="match status" value="1"/>
</dbReference>
<feature type="domain" description="Nephrocystin 3-like N-terminal" evidence="4">
    <location>
        <begin position="353"/>
        <end position="530"/>
    </location>
</feature>
<feature type="repeat" description="ANK" evidence="2">
    <location>
        <begin position="1213"/>
        <end position="1251"/>
    </location>
</feature>
<dbReference type="RefSeq" id="XP_046073043.1">
    <property type="nucleotide sequence ID" value="XM_046210179.1"/>
</dbReference>
<keyword evidence="6" id="KW-1185">Reference proteome</keyword>
<dbReference type="GO" id="GO:0009116">
    <property type="term" value="P:nucleoside metabolic process"/>
    <property type="evidence" value="ECO:0007669"/>
    <property type="project" value="InterPro"/>
</dbReference>
<dbReference type="SUPFAM" id="SSF48403">
    <property type="entry name" value="Ankyrin repeat"/>
    <property type="match status" value="2"/>
</dbReference>
<feature type="repeat" description="ANK" evidence="2">
    <location>
        <begin position="950"/>
        <end position="982"/>
    </location>
</feature>
<dbReference type="PANTHER" id="PTHR46082">
    <property type="entry name" value="ATP/GTP-BINDING PROTEIN-RELATED"/>
    <property type="match status" value="1"/>
</dbReference>
<feature type="signal peptide" evidence="3">
    <location>
        <begin position="1"/>
        <end position="23"/>
    </location>
</feature>
<feature type="repeat" description="ANK" evidence="2">
    <location>
        <begin position="1174"/>
        <end position="1212"/>
    </location>
</feature>
<dbReference type="Pfam" id="PF12796">
    <property type="entry name" value="Ank_2"/>
    <property type="match status" value="3"/>
</dbReference>
<dbReference type="Pfam" id="PF00023">
    <property type="entry name" value="Ank"/>
    <property type="match status" value="1"/>
</dbReference>
<comment type="caution">
    <text evidence="5">The sequence shown here is derived from an EMBL/GenBank/DDBJ whole genome shotgun (WGS) entry which is preliminary data.</text>
</comment>
<evidence type="ECO:0000256" key="1">
    <source>
        <dbReference type="ARBA" id="ARBA00022737"/>
    </source>
</evidence>
<dbReference type="InterPro" id="IPR036770">
    <property type="entry name" value="Ankyrin_rpt-contain_sf"/>
</dbReference>
<gene>
    <name evidence="5" type="ORF">BGW36DRAFT_274900</name>
</gene>
<dbReference type="Proteomes" id="UP001201262">
    <property type="component" value="Unassembled WGS sequence"/>
</dbReference>
<evidence type="ECO:0000256" key="2">
    <source>
        <dbReference type="PROSITE-ProRule" id="PRU00023"/>
    </source>
</evidence>
<evidence type="ECO:0000313" key="6">
    <source>
        <dbReference type="Proteomes" id="UP001201262"/>
    </source>
</evidence>
<feature type="repeat" description="ANK" evidence="2">
    <location>
        <begin position="1102"/>
        <end position="1134"/>
    </location>
</feature>
<dbReference type="PRINTS" id="PR01415">
    <property type="entry name" value="ANKYRIN"/>
</dbReference>
<dbReference type="PROSITE" id="PS50297">
    <property type="entry name" value="ANK_REP_REGION"/>
    <property type="match status" value="8"/>
</dbReference>
<feature type="repeat" description="ANK" evidence="2">
    <location>
        <begin position="1028"/>
        <end position="1056"/>
    </location>
</feature>
<feature type="repeat" description="ANK" evidence="2">
    <location>
        <begin position="1135"/>
        <end position="1173"/>
    </location>
</feature>